<dbReference type="Proteomes" id="UP000292347">
    <property type="component" value="Unassembled WGS sequence"/>
</dbReference>
<proteinExistence type="predicted"/>
<organism evidence="4 5">
    <name type="scientific">Sphingomonas desiccabilis</name>
    <dbReference type="NCBI Taxonomy" id="429134"/>
    <lineage>
        <taxon>Bacteria</taxon>
        <taxon>Pseudomonadati</taxon>
        <taxon>Pseudomonadota</taxon>
        <taxon>Alphaproteobacteria</taxon>
        <taxon>Sphingomonadales</taxon>
        <taxon>Sphingomonadaceae</taxon>
        <taxon>Sphingomonas</taxon>
    </lineage>
</organism>
<dbReference type="InterPro" id="IPR016169">
    <property type="entry name" value="FAD-bd_PCMH_sub2"/>
</dbReference>
<dbReference type="PANTHER" id="PTHR42659">
    <property type="entry name" value="XANTHINE DEHYDROGENASE SUBUNIT C-RELATED"/>
    <property type="match status" value="1"/>
</dbReference>
<keyword evidence="3" id="KW-0560">Oxidoreductase</keyword>
<dbReference type="RefSeq" id="WP_129341972.1">
    <property type="nucleotide sequence ID" value="NZ_JACIDD010000002.1"/>
</dbReference>
<dbReference type="InterPro" id="IPR002346">
    <property type="entry name" value="Mopterin_DH_FAD-bd"/>
</dbReference>
<dbReference type="SMART" id="SM01092">
    <property type="entry name" value="CO_deh_flav_C"/>
    <property type="match status" value="1"/>
</dbReference>
<dbReference type="OrthoDB" id="9793944at2"/>
<dbReference type="InterPro" id="IPR005107">
    <property type="entry name" value="CO_DH_flav_C"/>
</dbReference>
<keyword evidence="5" id="KW-1185">Reference proteome</keyword>
<evidence type="ECO:0000313" key="5">
    <source>
        <dbReference type="Proteomes" id="UP000292347"/>
    </source>
</evidence>
<evidence type="ECO:0000313" key="4">
    <source>
        <dbReference type="EMBL" id="RXZ31739.1"/>
    </source>
</evidence>
<name>A0A4Q2IU63_9SPHN</name>
<protein>
    <submittedName>
        <fullName evidence="4">FAD-binding protein</fullName>
    </submittedName>
</protein>
<dbReference type="Gene3D" id="3.30.390.50">
    <property type="entry name" value="CO dehydrogenase flavoprotein, C-terminal domain"/>
    <property type="match status" value="1"/>
</dbReference>
<dbReference type="EMBL" id="SDPT01000002">
    <property type="protein sequence ID" value="RXZ31739.1"/>
    <property type="molecule type" value="Genomic_DNA"/>
</dbReference>
<dbReference type="AlphaFoldDB" id="A0A4Q2IU63"/>
<dbReference type="Gene3D" id="3.30.43.10">
    <property type="entry name" value="Uridine Diphospho-n-acetylenolpyruvylglucosamine Reductase, domain 2"/>
    <property type="match status" value="1"/>
</dbReference>
<dbReference type="InterPro" id="IPR051312">
    <property type="entry name" value="Diverse_Substr_Oxidored"/>
</dbReference>
<keyword evidence="2" id="KW-0274">FAD</keyword>
<dbReference type="InterPro" id="IPR016166">
    <property type="entry name" value="FAD-bd_PCMH"/>
</dbReference>
<evidence type="ECO:0000256" key="2">
    <source>
        <dbReference type="ARBA" id="ARBA00022827"/>
    </source>
</evidence>
<dbReference type="Pfam" id="PF00941">
    <property type="entry name" value="FAD_binding_5"/>
    <property type="match status" value="1"/>
</dbReference>
<dbReference type="GO" id="GO:0016491">
    <property type="term" value="F:oxidoreductase activity"/>
    <property type="evidence" value="ECO:0007669"/>
    <property type="project" value="UniProtKB-KW"/>
</dbReference>
<dbReference type="InterPro" id="IPR016167">
    <property type="entry name" value="FAD-bd_PCMH_sub1"/>
</dbReference>
<dbReference type="SUPFAM" id="SSF56176">
    <property type="entry name" value="FAD-binding/transporter-associated domain-like"/>
    <property type="match status" value="1"/>
</dbReference>
<evidence type="ECO:0000256" key="1">
    <source>
        <dbReference type="ARBA" id="ARBA00022630"/>
    </source>
</evidence>
<sequence length="276" mass="29802">MKSAPFDYLRVDSVEEAAQVLAAEGGDARIIAGGQSLMPMLAMRLATPALLVDIMHVEALRRIDDDGKVLRIGAGVRQRTLEHHAGLAERHPLLAKALPWVGHSQTRARGTVCGSIAHADPSAELALVLMACGGTVHLRAGRKKRSVAAADFFTGMMATAKAENEMIEAVSYPVAAPGHSYAYREIARRHGDYAIVGCAATARPDGTTSLAVAGVADQPMVRDLPPPDDSGFFDALNQFAWDLNARDDLHATGRYRRDMVRRLGRQTIEEAVRCRD</sequence>
<comment type="caution">
    <text evidence="4">The sequence shown here is derived from an EMBL/GenBank/DDBJ whole genome shotgun (WGS) entry which is preliminary data.</text>
</comment>
<dbReference type="GO" id="GO:0071949">
    <property type="term" value="F:FAD binding"/>
    <property type="evidence" value="ECO:0007669"/>
    <property type="project" value="InterPro"/>
</dbReference>
<dbReference type="InterPro" id="IPR036318">
    <property type="entry name" value="FAD-bd_PCMH-like_sf"/>
</dbReference>
<keyword evidence="1" id="KW-0285">Flavoprotein</keyword>
<dbReference type="Gene3D" id="3.30.465.10">
    <property type="match status" value="1"/>
</dbReference>
<gene>
    <name evidence="4" type="ORF">EO081_11045</name>
</gene>
<dbReference type="SUPFAM" id="SSF55447">
    <property type="entry name" value="CO dehydrogenase flavoprotein C-terminal domain-like"/>
    <property type="match status" value="1"/>
</dbReference>
<dbReference type="PROSITE" id="PS51387">
    <property type="entry name" value="FAD_PCMH"/>
    <property type="match status" value="1"/>
</dbReference>
<dbReference type="PANTHER" id="PTHR42659:SF2">
    <property type="entry name" value="XANTHINE DEHYDROGENASE SUBUNIT C-RELATED"/>
    <property type="match status" value="1"/>
</dbReference>
<dbReference type="InterPro" id="IPR036683">
    <property type="entry name" value="CO_DH_flav_C_dom_sf"/>
</dbReference>
<reference evidence="4 5" key="1">
    <citation type="submission" date="2019-01" db="EMBL/GenBank/DDBJ databases">
        <title>Sphingomonas mucosissima sp. nov. and Sphingomonas desiccabilis sp. nov., from biological soil crusts in the Colorado Plateau, USA.</title>
        <authorList>
            <person name="Zhu D."/>
        </authorList>
    </citation>
    <scope>NUCLEOTIDE SEQUENCE [LARGE SCALE GENOMIC DNA]</scope>
    <source>
        <strain evidence="4 5">CP1D</strain>
    </source>
</reference>
<evidence type="ECO:0000256" key="3">
    <source>
        <dbReference type="ARBA" id="ARBA00023002"/>
    </source>
</evidence>
<accession>A0A4Q2IU63</accession>